<keyword evidence="1" id="KW-1133">Transmembrane helix</keyword>
<dbReference type="EMBL" id="AE016825">
    <property type="protein sequence ID" value="AAQ57818.1"/>
    <property type="molecule type" value="Genomic_DNA"/>
</dbReference>
<name>Q7P1S4_CHRVO</name>
<dbReference type="Proteomes" id="UP000001424">
    <property type="component" value="Chromosome"/>
</dbReference>
<organism evidence="2 3">
    <name type="scientific">Chromobacterium violaceum (strain ATCC 12472 / DSM 30191 / JCM 1249 / CCUG 213 / NBRC 12614 / NCIMB 9131 / NCTC 9757 / MK)</name>
    <dbReference type="NCBI Taxonomy" id="243365"/>
    <lineage>
        <taxon>Bacteria</taxon>
        <taxon>Pseudomonadati</taxon>
        <taxon>Pseudomonadota</taxon>
        <taxon>Betaproteobacteria</taxon>
        <taxon>Neisseriales</taxon>
        <taxon>Chromobacteriaceae</taxon>
        <taxon>Chromobacterium</taxon>
    </lineage>
</organism>
<protein>
    <submittedName>
        <fullName evidence="2">Uncharacterized protein</fullName>
    </submittedName>
</protein>
<keyword evidence="3" id="KW-1185">Reference proteome</keyword>
<accession>Q7P1S4</accession>
<keyword evidence="1" id="KW-0812">Transmembrane</keyword>
<sequence length="161" mass="18120">MLNFILFSPVHGPECIGRQKSCTQRDCPCEIQKTNRNFLNGYRTNILSVLDMEFATLTNDHFFTTYSVKDLPSWLYSIDGNLANSHVIDWAKELEIKGLIKFPPNGYEFFLTKAGYEAVSRSRLQKITIWLNKNPGVIALLALLVSLGSFIVAIVALNTSS</sequence>
<evidence type="ECO:0000313" key="3">
    <source>
        <dbReference type="Proteomes" id="UP000001424"/>
    </source>
</evidence>
<evidence type="ECO:0000313" key="2">
    <source>
        <dbReference type="EMBL" id="AAQ57818.1"/>
    </source>
</evidence>
<reference evidence="2 3" key="1">
    <citation type="journal article" date="2003" name="Proc. Natl. Acad. Sci. U.S.A.">
        <title>The complete genome sequence of Chromobacterium violaceum reveals remarkable and exploitable bacterial adaptability.</title>
        <authorList>
            <person name="Vasconcelos A.T.R."/>
            <person name="de Almeida D.F."/>
            <person name="Almeida F.C."/>
            <person name="de Almeida L.G.P."/>
            <person name="de Almeida R."/>
            <person name="Goncalves J.A.A."/>
            <person name="Andrade E.M."/>
            <person name="Antonio R.V."/>
            <person name="Araripe J."/>
            <person name="de Araujo M.F.F."/>
            <person name="Filho S.A."/>
            <person name="Azevedo V."/>
            <person name="Batista A.J."/>
            <person name="Bataus L.A.M."/>
            <person name="Batista J.S."/>
            <person name="Belo A."/>
            <person name="vander Berg C."/>
            <person name="Blamey J."/>
            <person name="Bogo M."/>
            <person name="Bonato S."/>
            <person name="Bordignon J."/>
            <person name="Brito C.A."/>
            <person name="Brocchi M."/>
            <person name="Burity H.A."/>
            <person name="Camargo A.A."/>
            <person name="Cardoso D.D.P."/>
            <person name="Carneiro N.P."/>
            <person name="Carraro D.M."/>
            <person name="Carvalho C.M.B."/>
            <person name="Cascardo J.C.M."/>
            <person name="Cavada B.S."/>
            <person name="Chueire L.M.O."/>
            <person name="Pasa T.B.C."/>
            <person name="Duran N."/>
            <person name="Fagundes N."/>
            <person name="Falcao C.L."/>
            <person name="Fantinatti F."/>
            <person name="Farias I.P."/>
            <person name="Felipe M.S.S."/>
            <person name="Ferrari L.P."/>
            <person name="Ferro J.A."/>
            <person name="Ferro M.I.T."/>
            <person name="Franco G.R."/>
            <person name="Freitas N.S.A."/>
            <person name="Furlan L.R."/>
            <person name="Gazzinelli R.T."/>
            <person name="Gomes E.A."/>
            <person name="Goncalves P.R."/>
            <person name="Grangeiro T.B."/>
            <person name="Grattapaglia D."/>
            <person name="Grisard E.C."/>
            <person name="Guimaraes C.T."/>
            <person name="Hanna E.S."/>
            <person name="Hungria M."/>
            <person name="Jardim S.N."/>
            <person name="Laurino J."/>
            <person name="Leoi L.C.T."/>
            <person name="Fassarella L."/>
            <person name="Lima A."/>
            <person name="Loureiro M.F."/>
            <person name="Lyra M.C.P."/>
            <person name="Macedo M."/>
            <person name="Madeira H.M.F."/>
            <person name="Manfio G.P."/>
            <person name="Maranhao A.Q."/>
            <person name="Martins W.S."/>
            <person name="di Mauro S.M.Z."/>
            <person name="de Medeiros S.R.B."/>
            <person name="Meissner R.D.V."/>
            <person name="Menck C.F.M."/>
            <person name="Moreira M.A.M."/>
            <person name="Nascimento F.F."/>
            <person name="Nicolas M.F."/>
            <person name="Oliveira J.G."/>
            <person name="Oliveira S.C."/>
            <person name="Paixao R.F.C."/>
            <person name="Parente J.A."/>
            <person name="Pedrosa F.O."/>
            <person name="Pena S.J.D."/>
            <person name="Perreira J.O."/>
            <person name="Perreira M."/>
            <person name="Pinto L.S.R.C."/>
            <person name="Pinto L.S."/>
            <person name="Porto J.I.R."/>
            <person name="Potrich D.P."/>
            <person name="Neto C.E.R."/>
            <person name="Reis A.M.M."/>
            <person name="Rigo L.U."/>
            <person name="Rondinelli E."/>
            <person name="dos Santos E.B.P."/>
            <person name="Santos F.R."/>
            <person name="Schneider M.P.C."/>
            <person name="Seuanez H.N."/>
            <person name="Silva A.M.R."/>
            <person name="da Silva A.L.C."/>
            <person name="Silva D.W."/>
            <person name="Silva R."/>
            <person name="Simoes I.C."/>
            <person name="Simon D."/>
            <person name="Soares C.M.A."/>
            <person name="Soares R.B.A."/>
            <person name="Souza E.M."/>
            <person name="Souza K.R.L."/>
            <person name="Souza R.C."/>
            <person name="Steffens M.B.R."/>
            <person name="Steindel M."/>
            <person name="Teixeira S.R."/>
            <person name="Urmenyi T."/>
            <person name="Vettore A."/>
            <person name="Wassem R."/>
            <person name="Zaha A."/>
            <person name="Simpson A.J.G."/>
        </authorList>
    </citation>
    <scope>NUCLEOTIDE SEQUENCE [LARGE SCALE GENOMIC DNA]</scope>
    <source>
        <strain evidence="3">ATCC 12472 / DSM 30191 / JCM 1249 / NBRC 12614 / NCIMB 9131 / NCTC 9757</strain>
    </source>
</reference>
<gene>
    <name evidence="2" type="ordered locus">CV_0139</name>
</gene>
<evidence type="ECO:0000256" key="1">
    <source>
        <dbReference type="SAM" id="Phobius"/>
    </source>
</evidence>
<dbReference type="KEGG" id="cvi:CV_0139"/>
<dbReference type="AlphaFoldDB" id="Q7P1S4"/>
<keyword evidence="1" id="KW-0472">Membrane</keyword>
<feature type="transmembrane region" description="Helical" evidence="1">
    <location>
        <begin position="136"/>
        <end position="157"/>
    </location>
</feature>
<dbReference type="HOGENOM" id="CLU_1640789_0_0_4"/>
<proteinExistence type="predicted"/>